<dbReference type="InterPro" id="IPR003439">
    <property type="entry name" value="ABC_transporter-like_ATP-bd"/>
</dbReference>
<dbReference type="Proteomes" id="UP001172708">
    <property type="component" value="Unassembled WGS sequence"/>
</dbReference>
<organism evidence="6 7">
    <name type="scientific">Demequina muriae</name>
    <dbReference type="NCBI Taxonomy" id="3051664"/>
    <lineage>
        <taxon>Bacteria</taxon>
        <taxon>Bacillati</taxon>
        <taxon>Actinomycetota</taxon>
        <taxon>Actinomycetes</taxon>
        <taxon>Micrococcales</taxon>
        <taxon>Demequinaceae</taxon>
        <taxon>Demequina</taxon>
    </lineage>
</organism>
<dbReference type="SMART" id="SM00382">
    <property type="entry name" value="AAA"/>
    <property type="match status" value="1"/>
</dbReference>
<dbReference type="GO" id="GO:0005524">
    <property type="term" value="F:ATP binding"/>
    <property type="evidence" value="ECO:0007669"/>
    <property type="project" value="UniProtKB-KW"/>
</dbReference>
<evidence type="ECO:0000313" key="7">
    <source>
        <dbReference type="Proteomes" id="UP001172708"/>
    </source>
</evidence>
<dbReference type="SUPFAM" id="SSF52540">
    <property type="entry name" value="P-loop containing nucleoside triphosphate hydrolases"/>
    <property type="match status" value="1"/>
</dbReference>
<evidence type="ECO:0000256" key="4">
    <source>
        <dbReference type="ARBA" id="ARBA00022840"/>
    </source>
</evidence>
<dbReference type="InterPro" id="IPR050095">
    <property type="entry name" value="ECF_ABC_transporter_ATP-bd"/>
</dbReference>
<gene>
    <name evidence="6" type="ORF">QQX02_00300</name>
</gene>
<evidence type="ECO:0000313" key="6">
    <source>
        <dbReference type="EMBL" id="MDN4479363.1"/>
    </source>
</evidence>
<reference evidence="6" key="1">
    <citation type="submission" date="2023-06" db="EMBL/GenBank/DDBJ databases">
        <title>Egi l300058.</title>
        <authorList>
            <person name="Gao L."/>
            <person name="Fang B.-Z."/>
            <person name="Li W.-J."/>
        </authorList>
    </citation>
    <scope>NUCLEOTIDE SEQUENCE</scope>
    <source>
        <strain evidence="6">EGI L300058</strain>
    </source>
</reference>
<dbReference type="PANTHER" id="PTHR43553">
    <property type="entry name" value="HEAVY METAL TRANSPORTER"/>
    <property type="match status" value="1"/>
</dbReference>
<keyword evidence="2" id="KW-0813">Transport</keyword>
<accession>A0ABT8GD47</accession>
<comment type="similarity">
    <text evidence="1">Belongs to the ABC transporter superfamily.</text>
</comment>
<dbReference type="Gene3D" id="3.40.50.300">
    <property type="entry name" value="P-loop containing nucleotide triphosphate hydrolases"/>
    <property type="match status" value="1"/>
</dbReference>
<proteinExistence type="inferred from homology"/>
<dbReference type="InterPro" id="IPR027417">
    <property type="entry name" value="P-loop_NTPase"/>
</dbReference>
<dbReference type="Pfam" id="PF00005">
    <property type="entry name" value="ABC_tran"/>
    <property type="match status" value="1"/>
</dbReference>
<keyword evidence="4 6" id="KW-0067">ATP-binding</keyword>
<evidence type="ECO:0000256" key="2">
    <source>
        <dbReference type="ARBA" id="ARBA00022448"/>
    </source>
</evidence>
<feature type="domain" description="ABC transporter" evidence="5">
    <location>
        <begin position="5"/>
        <end position="245"/>
    </location>
</feature>
<sequence length="260" mass="28295">MTEVLTLEGVSLRRDGNSILSGIDWTVNADERWVVLGPNGAGKTSLVTIASARMHPTEGTVRVLGETLGEADTQDLRTRVGLSSAALADRIPDDETVRDVVMTAAHGVTGRWREEYDTIDEERADALLAAFGMSGFAEREFWTLSEGERKRVQIGRALMTDPELLLLDEPAAGLDLGGREELLAALSELAGDRRSPAMVMVTHHVEEIPTNFTHAMLLRDGAVVASGSLRDTLTSVNLSEAYGMPVRLHAYEGRWTARRG</sequence>
<evidence type="ECO:0000256" key="3">
    <source>
        <dbReference type="ARBA" id="ARBA00022741"/>
    </source>
</evidence>
<evidence type="ECO:0000259" key="5">
    <source>
        <dbReference type="PROSITE" id="PS50893"/>
    </source>
</evidence>
<name>A0ABT8GD47_9MICO</name>
<keyword evidence="3" id="KW-0547">Nucleotide-binding</keyword>
<dbReference type="PANTHER" id="PTHR43553:SF3">
    <property type="entry name" value="ABC TRANSPORTER ATP-BINDING PROTEIN MODF"/>
    <property type="match status" value="1"/>
</dbReference>
<dbReference type="EMBL" id="JAUHQA010000001">
    <property type="protein sequence ID" value="MDN4479363.1"/>
    <property type="molecule type" value="Genomic_DNA"/>
</dbReference>
<comment type="caution">
    <text evidence="6">The sequence shown here is derived from an EMBL/GenBank/DDBJ whole genome shotgun (WGS) entry which is preliminary data.</text>
</comment>
<keyword evidence="7" id="KW-1185">Reference proteome</keyword>
<dbReference type="PROSITE" id="PS50893">
    <property type="entry name" value="ABC_TRANSPORTER_2"/>
    <property type="match status" value="1"/>
</dbReference>
<evidence type="ECO:0000256" key="1">
    <source>
        <dbReference type="ARBA" id="ARBA00005417"/>
    </source>
</evidence>
<dbReference type="RefSeq" id="WP_301140488.1">
    <property type="nucleotide sequence ID" value="NZ_JAUHQA010000001.1"/>
</dbReference>
<protein>
    <submittedName>
        <fullName evidence="6">ABC transporter ATP-binding protein</fullName>
    </submittedName>
</protein>
<dbReference type="InterPro" id="IPR003593">
    <property type="entry name" value="AAA+_ATPase"/>
</dbReference>